<evidence type="ECO:0000313" key="10">
    <source>
        <dbReference type="Proteomes" id="UP000605427"/>
    </source>
</evidence>
<evidence type="ECO:0000256" key="2">
    <source>
        <dbReference type="ARBA" id="ARBA00007400"/>
    </source>
</evidence>
<comment type="subcellular location">
    <subcellularLocation>
        <location evidence="1">Cell membrane</location>
        <topology evidence="1">Multi-pass membrane protein</topology>
    </subcellularLocation>
</comment>
<feature type="transmembrane region" description="Helical" evidence="7">
    <location>
        <begin position="93"/>
        <end position="110"/>
    </location>
</feature>
<keyword evidence="5 7" id="KW-1133">Transmembrane helix</keyword>
<feature type="transmembrane region" description="Helical" evidence="7">
    <location>
        <begin position="21"/>
        <end position="43"/>
    </location>
</feature>
<evidence type="ECO:0000256" key="4">
    <source>
        <dbReference type="ARBA" id="ARBA00022692"/>
    </source>
</evidence>
<feature type="transmembrane region" description="Helical" evidence="7">
    <location>
        <begin position="171"/>
        <end position="189"/>
    </location>
</feature>
<evidence type="ECO:0000256" key="7">
    <source>
        <dbReference type="SAM" id="Phobius"/>
    </source>
</evidence>
<feature type="transmembrane region" description="Helical" evidence="7">
    <location>
        <begin position="239"/>
        <end position="259"/>
    </location>
</feature>
<reference evidence="10" key="1">
    <citation type="journal article" date="2019" name="Int. J. Syst. Evol. Microbiol.">
        <title>The Global Catalogue of Microorganisms (GCM) 10K type strain sequencing project: providing services to taxonomists for standard genome sequencing and annotation.</title>
        <authorList>
            <consortium name="The Broad Institute Genomics Platform"/>
            <consortium name="The Broad Institute Genome Sequencing Center for Infectious Disease"/>
            <person name="Wu L."/>
            <person name="Ma J."/>
        </authorList>
    </citation>
    <scope>NUCLEOTIDE SEQUENCE [LARGE SCALE GENOMIC DNA]</scope>
    <source>
        <strain evidence="10">CCM 8702</strain>
    </source>
</reference>
<keyword evidence="9" id="KW-0012">Acyltransferase</keyword>
<evidence type="ECO:0000256" key="6">
    <source>
        <dbReference type="ARBA" id="ARBA00023136"/>
    </source>
</evidence>
<keyword evidence="10" id="KW-1185">Reference proteome</keyword>
<dbReference type="Proteomes" id="UP000605427">
    <property type="component" value="Unassembled WGS sequence"/>
</dbReference>
<keyword evidence="9" id="KW-0808">Transferase</keyword>
<protein>
    <submittedName>
        <fullName evidence="9">Acyltransferase 3</fullName>
    </submittedName>
</protein>
<sequence>MKLSSVSIKKERLPQLDTFRALAILGVLHVHSTSFATIESVHLKAFYLINFINVFFRYGTPSFIMLSSFVLFYNYYNRPVDAKLVGGFYKKRMLYILLPYVLFSAIYFIYKMHVAGTLGTGVETYGDMLARYWKNLKEGTAYTHLYFVYISVQFYILFPLMLLLLKSSKWVARWAIPIGLVLQWAFVFWNKYDLHYATKGSLAITYLSYYMIGAFLAIHFDKIRGWLMNDSKKLPTKVWFWNGMLWISWAAVVVVHVWFYQEIRLKHFTANSLWYELLWNVHTMLTALVLMRASFLLYRKGPKWLIKMLTRLGELSFAVYLVHPLVLGYYRDTEDWFFSHFQMGSVTYFAWVYGGLLSALIASWIVTQAILRWIPGAWVLLGNVPGSLRKKKKAPPAPAASTDRSV</sequence>
<comment type="similarity">
    <text evidence="2">Belongs to the acyltransferase 3 family.</text>
</comment>
<proteinExistence type="inferred from homology"/>
<dbReference type="PANTHER" id="PTHR40074:SF2">
    <property type="entry name" value="O-ACETYLTRANSFERASE WECH"/>
    <property type="match status" value="1"/>
</dbReference>
<dbReference type="RefSeq" id="WP_342355264.1">
    <property type="nucleotide sequence ID" value="NZ_CBCSIZ010000003.1"/>
</dbReference>
<evidence type="ECO:0000256" key="5">
    <source>
        <dbReference type="ARBA" id="ARBA00022989"/>
    </source>
</evidence>
<feature type="transmembrane region" description="Helical" evidence="7">
    <location>
        <begin position="279"/>
        <end position="298"/>
    </location>
</feature>
<evidence type="ECO:0000256" key="1">
    <source>
        <dbReference type="ARBA" id="ARBA00004651"/>
    </source>
</evidence>
<keyword evidence="3" id="KW-1003">Cell membrane</keyword>
<feature type="transmembrane region" description="Helical" evidence="7">
    <location>
        <begin position="146"/>
        <end position="164"/>
    </location>
</feature>
<feature type="transmembrane region" description="Helical" evidence="7">
    <location>
        <begin position="310"/>
        <end position="330"/>
    </location>
</feature>
<evidence type="ECO:0000313" key="9">
    <source>
        <dbReference type="EMBL" id="GGH83648.1"/>
    </source>
</evidence>
<evidence type="ECO:0000256" key="3">
    <source>
        <dbReference type="ARBA" id="ARBA00022475"/>
    </source>
</evidence>
<organism evidence="9 10">
    <name type="scientific">Saccharibacillus endophyticus</name>
    <dbReference type="NCBI Taxonomy" id="2060666"/>
    <lineage>
        <taxon>Bacteria</taxon>
        <taxon>Bacillati</taxon>
        <taxon>Bacillota</taxon>
        <taxon>Bacilli</taxon>
        <taxon>Bacillales</taxon>
        <taxon>Paenibacillaceae</taxon>
        <taxon>Saccharibacillus</taxon>
    </lineage>
</organism>
<accession>A0ABQ2A116</accession>
<comment type="caution">
    <text evidence="9">The sequence shown here is derived from an EMBL/GenBank/DDBJ whole genome shotgun (WGS) entry which is preliminary data.</text>
</comment>
<feature type="transmembrane region" description="Helical" evidence="7">
    <location>
        <begin position="350"/>
        <end position="371"/>
    </location>
</feature>
<keyword evidence="6 7" id="KW-0472">Membrane</keyword>
<keyword evidence="4 7" id="KW-0812">Transmembrane</keyword>
<feature type="transmembrane region" description="Helical" evidence="7">
    <location>
        <begin position="55"/>
        <end position="73"/>
    </location>
</feature>
<evidence type="ECO:0000259" key="8">
    <source>
        <dbReference type="Pfam" id="PF01757"/>
    </source>
</evidence>
<feature type="transmembrane region" description="Helical" evidence="7">
    <location>
        <begin position="201"/>
        <end position="218"/>
    </location>
</feature>
<gene>
    <name evidence="9" type="ORF">GCM10007362_36860</name>
</gene>
<dbReference type="Pfam" id="PF01757">
    <property type="entry name" value="Acyl_transf_3"/>
    <property type="match status" value="1"/>
</dbReference>
<dbReference type="PANTHER" id="PTHR40074">
    <property type="entry name" value="O-ACETYLTRANSFERASE WECH"/>
    <property type="match status" value="1"/>
</dbReference>
<name>A0ABQ2A116_9BACL</name>
<dbReference type="GO" id="GO:0016746">
    <property type="term" value="F:acyltransferase activity"/>
    <property type="evidence" value="ECO:0007669"/>
    <property type="project" value="UniProtKB-KW"/>
</dbReference>
<dbReference type="InterPro" id="IPR002656">
    <property type="entry name" value="Acyl_transf_3_dom"/>
</dbReference>
<dbReference type="EMBL" id="BMDD01000004">
    <property type="protein sequence ID" value="GGH83648.1"/>
    <property type="molecule type" value="Genomic_DNA"/>
</dbReference>
<feature type="domain" description="Acyltransferase 3" evidence="8">
    <location>
        <begin position="15"/>
        <end position="367"/>
    </location>
</feature>